<evidence type="ECO:0000313" key="2">
    <source>
        <dbReference type="EMBL" id="JAH72586.1"/>
    </source>
</evidence>
<accession>A0A0E9V3L5</accession>
<dbReference type="AlphaFoldDB" id="A0A0E9V3L5"/>
<name>A0A0E9V3L5_ANGAN</name>
<dbReference type="EMBL" id="GBXM01035991">
    <property type="protein sequence ID" value="JAH72586.1"/>
    <property type="molecule type" value="Transcribed_RNA"/>
</dbReference>
<reference evidence="2" key="2">
    <citation type="journal article" date="2015" name="Fish Shellfish Immunol.">
        <title>Early steps in the European eel (Anguilla anguilla)-Vibrio vulnificus interaction in the gills: Role of the RtxA13 toxin.</title>
        <authorList>
            <person name="Callol A."/>
            <person name="Pajuelo D."/>
            <person name="Ebbesson L."/>
            <person name="Teles M."/>
            <person name="MacKenzie S."/>
            <person name="Amaro C."/>
        </authorList>
    </citation>
    <scope>NUCLEOTIDE SEQUENCE</scope>
</reference>
<reference evidence="2" key="1">
    <citation type="submission" date="2014-11" db="EMBL/GenBank/DDBJ databases">
        <authorList>
            <person name="Amaro Gonzalez C."/>
        </authorList>
    </citation>
    <scope>NUCLEOTIDE SEQUENCE</scope>
</reference>
<evidence type="ECO:0000256" key="1">
    <source>
        <dbReference type="SAM" id="MobiDB-lite"/>
    </source>
</evidence>
<feature type="region of interest" description="Disordered" evidence="1">
    <location>
        <begin position="1"/>
        <end position="24"/>
    </location>
</feature>
<sequence>MHGVPTAQGPSVTSPASNSFGSWN</sequence>
<organism evidence="2">
    <name type="scientific">Anguilla anguilla</name>
    <name type="common">European freshwater eel</name>
    <name type="synonym">Muraena anguilla</name>
    <dbReference type="NCBI Taxonomy" id="7936"/>
    <lineage>
        <taxon>Eukaryota</taxon>
        <taxon>Metazoa</taxon>
        <taxon>Chordata</taxon>
        <taxon>Craniata</taxon>
        <taxon>Vertebrata</taxon>
        <taxon>Euteleostomi</taxon>
        <taxon>Actinopterygii</taxon>
        <taxon>Neopterygii</taxon>
        <taxon>Teleostei</taxon>
        <taxon>Anguilliformes</taxon>
        <taxon>Anguillidae</taxon>
        <taxon>Anguilla</taxon>
    </lineage>
</organism>
<feature type="compositionally biased region" description="Polar residues" evidence="1">
    <location>
        <begin position="8"/>
        <end position="24"/>
    </location>
</feature>
<protein>
    <submittedName>
        <fullName evidence="2">Uncharacterized protein</fullName>
    </submittedName>
</protein>
<proteinExistence type="predicted"/>